<comment type="cofactor">
    <cofactor evidence="1">
        <name>heme b</name>
        <dbReference type="ChEBI" id="CHEBI:60344"/>
    </cofactor>
</comment>
<dbReference type="PROSITE" id="PS50939">
    <property type="entry name" value="CYTOCHROME_B561"/>
    <property type="match status" value="1"/>
</dbReference>
<evidence type="ECO:0000256" key="4">
    <source>
        <dbReference type="ARBA" id="ARBA00022617"/>
    </source>
</evidence>
<evidence type="ECO:0000256" key="8">
    <source>
        <dbReference type="ARBA" id="ARBA00022989"/>
    </source>
</evidence>
<feature type="transmembrane region" description="Helical" evidence="12">
    <location>
        <begin position="664"/>
        <end position="686"/>
    </location>
</feature>
<dbReference type="InterPro" id="IPR045150">
    <property type="entry name" value="CYB561D1/2"/>
</dbReference>
<evidence type="ECO:0000256" key="2">
    <source>
        <dbReference type="ARBA" id="ARBA00004141"/>
    </source>
</evidence>
<gene>
    <name evidence="15" type="ORF">ODALV1_LOCUS14126</name>
</gene>
<evidence type="ECO:0000256" key="12">
    <source>
        <dbReference type="SAM" id="Phobius"/>
    </source>
</evidence>
<keyword evidence="7" id="KW-0249">Electron transport</keyword>
<dbReference type="Gene3D" id="1.20.120.1770">
    <property type="match status" value="1"/>
</dbReference>
<evidence type="ECO:0000256" key="13">
    <source>
        <dbReference type="SAM" id="SignalP"/>
    </source>
</evidence>
<feature type="transmembrane region" description="Helical" evidence="12">
    <location>
        <begin position="483"/>
        <end position="502"/>
    </location>
</feature>
<evidence type="ECO:0000313" key="16">
    <source>
        <dbReference type="Proteomes" id="UP001642540"/>
    </source>
</evidence>
<dbReference type="PANTHER" id="PTHR15422">
    <property type="entry name" value="OS05G0565100 PROTEIN"/>
    <property type="match status" value="1"/>
</dbReference>
<keyword evidence="3" id="KW-0813">Transport</keyword>
<keyword evidence="8 12" id="KW-1133">Transmembrane helix</keyword>
<evidence type="ECO:0000256" key="3">
    <source>
        <dbReference type="ARBA" id="ARBA00022448"/>
    </source>
</evidence>
<evidence type="ECO:0000256" key="11">
    <source>
        <dbReference type="ARBA" id="ARBA00024225"/>
    </source>
</evidence>
<evidence type="ECO:0000259" key="14">
    <source>
        <dbReference type="PROSITE" id="PS50939"/>
    </source>
</evidence>
<evidence type="ECO:0000256" key="5">
    <source>
        <dbReference type="ARBA" id="ARBA00022692"/>
    </source>
</evidence>
<keyword evidence="4" id="KW-0349">Heme</keyword>
<evidence type="ECO:0000256" key="7">
    <source>
        <dbReference type="ARBA" id="ARBA00022982"/>
    </source>
</evidence>
<dbReference type="SMART" id="SM00665">
    <property type="entry name" value="B561"/>
    <property type="match status" value="1"/>
</dbReference>
<name>A0ABP1QUL2_9HEXA</name>
<feature type="chain" id="PRO_5046375548" description="ascorbate ferrireductase (transmembrane)" evidence="13">
    <location>
        <begin position="21"/>
        <end position="718"/>
    </location>
</feature>
<feature type="signal peptide" evidence="13">
    <location>
        <begin position="1"/>
        <end position="20"/>
    </location>
</feature>
<keyword evidence="5 12" id="KW-0812">Transmembrane</keyword>
<keyword evidence="10 12" id="KW-0472">Membrane</keyword>
<dbReference type="EMBL" id="CAXLJM020000043">
    <property type="protein sequence ID" value="CAL8110297.1"/>
    <property type="molecule type" value="Genomic_DNA"/>
</dbReference>
<dbReference type="EC" id="7.2.1.3" evidence="11"/>
<dbReference type="Pfam" id="PF03188">
    <property type="entry name" value="Cytochrom_B561"/>
    <property type="match status" value="1"/>
</dbReference>
<keyword evidence="6" id="KW-0479">Metal-binding</keyword>
<dbReference type="Proteomes" id="UP001642540">
    <property type="component" value="Unassembled WGS sequence"/>
</dbReference>
<proteinExistence type="predicted"/>
<evidence type="ECO:0000256" key="9">
    <source>
        <dbReference type="ARBA" id="ARBA00023004"/>
    </source>
</evidence>
<organism evidence="15 16">
    <name type="scientific">Orchesella dallaii</name>
    <dbReference type="NCBI Taxonomy" id="48710"/>
    <lineage>
        <taxon>Eukaryota</taxon>
        <taxon>Metazoa</taxon>
        <taxon>Ecdysozoa</taxon>
        <taxon>Arthropoda</taxon>
        <taxon>Hexapoda</taxon>
        <taxon>Collembola</taxon>
        <taxon>Entomobryomorpha</taxon>
        <taxon>Entomobryoidea</taxon>
        <taxon>Orchesellidae</taxon>
        <taxon>Orchesellinae</taxon>
        <taxon>Orchesella</taxon>
    </lineage>
</organism>
<comment type="caution">
    <text evidence="15">The sequence shown here is derived from an EMBL/GenBank/DDBJ whole genome shotgun (WGS) entry which is preliminary data.</text>
</comment>
<accession>A0ABP1QUL2</accession>
<evidence type="ECO:0000313" key="15">
    <source>
        <dbReference type="EMBL" id="CAL8110297.1"/>
    </source>
</evidence>
<reference evidence="15 16" key="1">
    <citation type="submission" date="2024-08" db="EMBL/GenBank/DDBJ databases">
        <authorList>
            <person name="Cucini C."/>
            <person name="Frati F."/>
        </authorList>
    </citation>
    <scope>NUCLEOTIDE SEQUENCE [LARGE SCALE GENOMIC DNA]</scope>
</reference>
<keyword evidence="9" id="KW-0408">Iron</keyword>
<comment type="subcellular location">
    <subcellularLocation>
        <location evidence="2">Membrane</location>
        <topology evidence="2">Multi-pass membrane protein</topology>
    </subcellularLocation>
</comment>
<feature type="domain" description="Cytochrome b561" evidence="14">
    <location>
        <begin position="413"/>
        <end position="625"/>
    </location>
</feature>
<dbReference type="InterPro" id="IPR006593">
    <property type="entry name" value="Cyt_b561/ferric_Rdtase_TM"/>
</dbReference>
<feature type="transmembrane region" description="Helical" evidence="12">
    <location>
        <begin position="522"/>
        <end position="541"/>
    </location>
</feature>
<keyword evidence="16" id="KW-1185">Reference proteome</keyword>
<evidence type="ECO:0000256" key="10">
    <source>
        <dbReference type="ARBA" id="ARBA00023136"/>
    </source>
</evidence>
<sequence length="718" mass="79711">MNTSHRIATLLLILWMKLSPHEHCASQSPDDPMVNSICIGNSDKPKDYYTLGQRPLSPKFNQFGQRVTFIPLNSVKTHKDVESGNEYPSTVVLEVKIYAMTRGNTGNSLAGWLFINIIPTTYKSKQNHVDQIYAQMEDDNGNAVGEFQNIKLCSVNPPFQKEDVDDFFTPCGQVAPSAAKVSNSILWMWWSHTLNADMQQALYNQYSSSIKRTSGINLVWKLSHTSCNKPMKIRLRAYMVAGSPGGGGLEGTHRSAWIKVNWVGAGDILQAGETAQCKAVLLYKGPIDIYIGNVKTVPWIETVEPPLPVTGGNTRRDIVRTKMFCKAVRFRGNLDVSTIPSFAGRCLKHDQISVSSSNKHECHAGATADGSFMKYSEYLEKRMNCMKISRCPCQCRVGLINNASGMESSYYPVSDSDPQCSKIELGVKVDSIAGKSILETRKAHGIAMLIVTMVFVPFNILISRYFKETWLDHAQLRNVQIWYLVHLAITYMTICLYAFGLVSLRRSNNLLGKSLLGSTHRHLGWSTVALFILATATGPIRPVSSPTLTTRKLMMISHALLGIIYYCLGMAALITSSWIPGSPSSSEFTCLPSALYFEFSSYAIMPRVVTWIVMDLGFHIIYMLLLCWADTNLKIQRSMYLPLLSILKTGGGHHDMKGFRYRKLILIIYSVCNGGIVLDLLITLIVSTKAGCGFGPTDCIKSSVWSNRTGNISSCGVI</sequence>
<evidence type="ECO:0000256" key="1">
    <source>
        <dbReference type="ARBA" id="ARBA00001970"/>
    </source>
</evidence>
<feature type="transmembrane region" description="Helical" evidence="12">
    <location>
        <begin position="553"/>
        <end position="579"/>
    </location>
</feature>
<feature type="transmembrane region" description="Helical" evidence="12">
    <location>
        <begin position="443"/>
        <end position="462"/>
    </location>
</feature>
<feature type="transmembrane region" description="Helical" evidence="12">
    <location>
        <begin position="608"/>
        <end position="629"/>
    </location>
</feature>
<protein>
    <recommendedName>
        <fullName evidence="11">ascorbate ferrireductase (transmembrane)</fullName>
        <ecNumber evidence="11">7.2.1.3</ecNumber>
    </recommendedName>
</protein>
<keyword evidence="13" id="KW-0732">Signal</keyword>
<evidence type="ECO:0000256" key="6">
    <source>
        <dbReference type="ARBA" id="ARBA00022723"/>
    </source>
</evidence>